<dbReference type="SUPFAM" id="SSF53474">
    <property type="entry name" value="alpha/beta-Hydrolases"/>
    <property type="match status" value="1"/>
</dbReference>
<reference evidence="2" key="1">
    <citation type="submission" date="2021-02" db="EMBL/GenBank/DDBJ databases">
        <authorList>
            <person name="Nowell W R."/>
        </authorList>
    </citation>
    <scope>NUCLEOTIDE SEQUENCE</scope>
</reference>
<dbReference type="InterPro" id="IPR013094">
    <property type="entry name" value="AB_hydrolase_3"/>
</dbReference>
<evidence type="ECO:0000259" key="1">
    <source>
        <dbReference type="Pfam" id="PF07859"/>
    </source>
</evidence>
<sequence length="90" mass="10323">VAVYMSMLEFDRNITQRMIGMGDSSGGLMWLRLIQMMVEEQQPVPLGLVLLSPWVDLSFMDIELDSDARENRVLLSLQLALNLREQILDI</sequence>
<dbReference type="InterPro" id="IPR029058">
    <property type="entry name" value="AB_hydrolase_fold"/>
</dbReference>
<feature type="non-terminal residue" evidence="2">
    <location>
        <position position="1"/>
    </location>
</feature>
<dbReference type="Gene3D" id="3.40.50.1820">
    <property type="entry name" value="alpha/beta hydrolase"/>
    <property type="match status" value="1"/>
</dbReference>
<evidence type="ECO:0000313" key="2">
    <source>
        <dbReference type="EMBL" id="CAF4308691.1"/>
    </source>
</evidence>
<feature type="non-terminal residue" evidence="2">
    <location>
        <position position="90"/>
    </location>
</feature>
<protein>
    <recommendedName>
        <fullName evidence="1">Alpha/beta hydrolase fold-3 domain-containing protein</fullName>
    </recommendedName>
</protein>
<gene>
    <name evidence="2" type="ORF">BYL167_LOCUS27783</name>
</gene>
<dbReference type="GO" id="GO:0016787">
    <property type="term" value="F:hydrolase activity"/>
    <property type="evidence" value="ECO:0007669"/>
    <property type="project" value="InterPro"/>
</dbReference>
<dbReference type="EMBL" id="CAJOBH010037158">
    <property type="protein sequence ID" value="CAF4308691.1"/>
    <property type="molecule type" value="Genomic_DNA"/>
</dbReference>
<accession>A0A8S2TZB1</accession>
<dbReference type="AlphaFoldDB" id="A0A8S2TZB1"/>
<dbReference type="Proteomes" id="UP000681967">
    <property type="component" value="Unassembled WGS sequence"/>
</dbReference>
<comment type="caution">
    <text evidence="2">The sequence shown here is derived from an EMBL/GenBank/DDBJ whole genome shotgun (WGS) entry which is preliminary data.</text>
</comment>
<evidence type="ECO:0000313" key="3">
    <source>
        <dbReference type="Proteomes" id="UP000681967"/>
    </source>
</evidence>
<organism evidence="2 3">
    <name type="scientific">Rotaria magnacalcarata</name>
    <dbReference type="NCBI Taxonomy" id="392030"/>
    <lineage>
        <taxon>Eukaryota</taxon>
        <taxon>Metazoa</taxon>
        <taxon>Spiralia</taxon>
        <taxon>Gnathifera</taxon>
        <taxon>Rotifera</taxon>
        <taxon>Eurotatoria</taxon>
        <taxon>Bdelloidea</taxon>
        <taxon>Philodinida</taxon>
        <taxon>Philodinidae</taxon>
        <taxon>Rotaria</taxon>
    </lineage>
</organism>
<proteinExistence type="predicted"/>
<feature type="domain" description="Alpha/beta hydrolase fold-3" evidence="1">
    <location>
        <begin position="16"/>
        <end position="67"/>
    </location>
</feature>
<name>A0A8S2TZB1_9BILA</name>
<dbReference type="Pfam" id="PF07859">
    <property type="entry name" value="Abhydrolase_3"/>
    <property type="match status" value="1"/>
</dbReference>